<dbReference type="AlphaFoldDB" id="A0A5C1AIW0"/>
<keyword evidence="2" id="KW-1133">Transmembrane helix</keyword>
<protein>
    <recommendedName>
        <fullName evidence="5">Type II secretion system protein J</fullName>
    </recommendedName>
</protein>
<gene>
    <name evidence="3" type="ORF">PX52LOC_05840</name>
</gene>
<keyword evidence="2" id="KW-0472">Membrane</keyword>
<feature type="compositionally biased region" description="Low complexity" evidence="1">
    <location>
        <begin position="93"/>
        <end position="131"/>
    </location>
</feature>
<dbReference type="Proteomes" id="UP000324974">
    <property type="component" value="Chromosome"/>
</dbReference>
<proteinExistence type="predicted"/>
<dbReference type="OrthoDB" id="284462at2"/>
<evidence type="ECO:0000256" key="1">
    <source>
        <dbReference type="SAM" id="MobiDB-lite"/>
    </source>
</evidence>
<dbReference type="EMBL" id="CP042425">
    <property type="protein sequence ID" value="QEL18800.1"/>
    <property type="molecule type" value="Genomic_DNA"/>
</dbReference>
<name>A0A5C1AIW0_9BACT</name>
<evidence type="ECO:0000313" key="4">
    <source>
        <dbReference type="Proteomes" id="UP000324974"/>
    </source>
</evidence>
<keyword evidence="2" id="KW-0812">Transmembrane</keyword>
<keyword evidence="4" id="KW-1185">Reference proteome</keyword>
<dbReference type="InterPro" id="IPR012902">
    <property type="entry name" value="N_methyl_site"/>
</dbReference>
<evidence type="ECO:0008006" key="5">
    <source>
        <dbReference type="Google" id="ProtNLM"/>
    </source>
</evidence>
<dbReference type="KEGG" id="lrs:PX52LOC_05840"/>
<feature type="transmembrane region" description="Helical" evidence="2">
    <location>
        <begin position="12"/>
        <end position="37"/>
    </location>
</feature>
<reference evidence="4" key="1">
    <citation type="submission" date="2019-08" db="EMBL/GenBank/DDBJ databases">
        <title>Limnoglobus roseus gen. nov., sp. nov., a novel freshwater planctomycete with a giant genome from the family Gemmataceae.</title>
        <authorList>
            <person name="Kulichevskaya I.S."/>
            <person name="Naumoff D.G."/>
            <person name="Miroshnikov K."/>
            <person name="Ivanova A."/>
            <person name="Philippov D.A."/>
            <person name="Hakobyan A."/>
            <person name="Rijpstra I.C."/>
            <person name="Sinninghe Damste J.S."/>
            <person name="Liesack W."/>
            <person name="Dedysh S.N."/>
        </authorList>
    </citation>
    <scope>NUCLEOTIDE SEQUENCE [LARGE SCALE GENOMIC DNA]</scope>
    <source>
        <strain evidence="4">PX52</strain>
    </source>
</reference>
<dbReference type="NCBIfam" id="TIGR02532">
    <property type="entry name" value="IV_pilin_GFxxxE"/>
    <property type="match status" value="1"/>
</dbReference>
<dbReference type="Pfam" id="PF07963">
    <property type="entry name" value="N_methyl"/>
    <property type="match status" value="1"/>
</dbReference>
<accession>A0A5C1AIW0</accession>
<evidence type="ECO:0000256" key="2">
    <source>
        <dbReference type="SAM" id="Phobius"/>
    </source>
</evidence>
<dbReference type="SUPFAM" id="SSF54523">
    <property type="entry name" value="Pili subunits"/>
    <property type="match status" value="1"/>
</dbReference>
<organism evidence="3 4">
    <name type="scientific">Limnoglobus roseus</name>
    <dbReference type="NCBI Taxonomy" id="2598579"/>
    <lineage>
        <taxon>Bacteria</taxon>
        <taxon>Pseudomonadati</taxon>
        <taxon>Planctomycetota</taxon>
        <taxon>Planctomycetia</taxon>
        <taxon>Gemmatales</taxon>
        <taxon>Gemmataceae</taxon>
        <taxon>Limnoglobus</taxon>
    </lineage>
</organism>
<feature type="region of interest" description="Disordered" evidence="1">
    <location>
        <begin position="69"/>
        <end position="141"/>
    </location>
</feature>
<dbReference type="RefSeq" id="WP_149113258.1">
    <property type="nucleotide sequence ID" value="NZ_CP042425.1"/>
</dbReference>
<sequence length="312" mass="32939">MILTTRTTARRSGFTILEVLLASAIGVFLLAALYFAFDLCLRQTDSARGIAEKSDLARAITNRMTADLGASLGPLQPKSGGGVTQDSTINSGTSTSSTTTTPTTTATTTTTPTTTDSSTDTSTDTTATTTDQSLSADVPFQGGVFGTDKQLTIYASRVPTDLLNPLSAEQTMLGADPKPDLRRITYYLSATGGLCRQEQFLVTADGIRNSTDPDHSRESLDLIAEEVTDVTFEYFDGTTWTNTWAGDDDGGDGKTVKGPPRAIRMSMTMQDTDGVTKSIEHVFALRAAVGTYQAPVAADTTTTDTTTTGGSE</sequence>
<dbReference type="InterPro" id="IPR045584">
    <property type="entry name" value="Pilin-like"/>
</dbReference>
<evidence type="ECO:0000313" key="3">
    <source>
        <dbReference type="EMBL" id="QEL18800.1"/>
    </source>
</evidence>